<evidence type="ECO:0000256" key="3">
    <source>
        <dbReference type="ARBA" id="ARBA00023004"/>
    </source>
</evidence>
<dbReference type="InterPro" id="IPR017900">
    <property type="entry name" value="4Fe4S_Fe_S_CS"/>
</dbReference>
<dbReference type="Pfam" id="PF13484">
    <property type="entry name" value="Fer4_16"/>
    <property type="match status" value="1"/>
</dbReference>
<feature type="domain" description="4Fe-4S ferredoxin-type" evidence="5">
    <location>
        <begin position="180"/>
        <end position="209"/>
    </location>
</feature>
<dbReference type="InterPro" id="IPR017896">
    <property type="entry name" value="4Fe4S_Fe-S-bd"/>
</dbReference>
<dbReference type="PANTHER" id="PTHR30002">
    <property type="entry name" value="EPOXYQUEUOSINE REDUCTASE"/>
    <property type="match status" value="1"/>
</dbReference>
<dbReference type="Gene3D" id="3.30.70.20">
    <property type="match status" value="1"/>
</dbReference>
<evidence type="ECO:0000313" key="6">
    <source>
        <dbReference type="EMBL" id="AGQ19662.1"/>
    </source>
</evidence>
<dbReference type="SUPFAM" id="SSF54862">
    <property type="entry name" value="4Fe-4S ferredoxins"/>
    <property type="match status" value="1"/>
</dbReference>
<evidence type="ECO:0000256" key="4">
    <source>
        <dbReference type="ARBA" id="ARBA00023014"/>
    </source>
</evidence>
<keyword evidence="1" id="KW-0004">4Fe-4S</keyword>
<dbReference type="GO" id="GO:0046872">
    <property type="term" value="F:metal ion binding"/>
    <property type="evidence" value="ECO:0007669"/>
    <property type="project" value="UniProtKB-KW"/>
</dbReference>
<keyword evidence="3" id="KW-0408">Iron</keyword>
<dbReference type="PROSITE" id="PS00198">
    <property type="entry name" value="4FE4S_FER_1"/>
    <property type="match status" value="1"/>
</dbReference>
<dbReference type="PROSITE" id="PS51379">
    <property type="entry name" value="4FE4S_FER_2"/>
    <property type="match status" value="1"/>
</dbReference>
<dbReference type="SUPFAM" id="SSF48371">
    <property type="entry name" value="ARM repeat"/>
    <property type="match status" value="1"/>
</dbReference>
<proteinExistence type="predicted"/>
<dbReference type="PANTHER" id="PTHR30002:SF4">
    <property type="entry name" value="EPOXYQUEUOSINE REDUCTASE"/>
    <property type="match status" value="1"/>
</dbReference>
<keyword evidence="4" id="KW-0411">Iron-sulfur</keyword>
<dbReference type="GO" id="GO:0052693">
    <property type="term" value="F:epoxyqueuosine reductase activity"/>
    <property type="evidence" value="ECO:0007669"/>
    <property type="project" value="TreeGrafter"/>
</dbReference>
<name>S5DXE7_9ACTN</name>
<reference evidence="6" key="1">
    <citation type="journal article" date="2013" name="Sci. Rep.">
        <title>Metagenomics uncovers a new group of low GC and ultra-small marine Actinobacteria.</title>
        <authorList>
            <person name="Ghai R."/>
            <person name="Mizuno C.M."/>
            <person name="Picazo A."/>
            <person name="Camacho A."/>
            <person name="Rodriguez-Valera F."/>
        </authorList>
    </citation>
    <scope>NUCLEOTIDE SEQUENCE</scope>
</reference>
<dbReference type="AlphaFoldDB" id="S5DXE7"/>
<organism evidence="6">
    <name type="scientific">Candidatus Actinomarina minuta</name>
    <dbReference type="NCBI Taxonomy" id="1389454"/>
    <lineage>
        <taxon>Bacteria</taxon>
        <taxon>Bacillati</taxon>
        <taxon>Actinomycetota</taxon>
        <taxon>Actinomycetes</taxon>
        <taxon>Candidatus Actinomarinidae</taxon>
        <taxon>Candidatus Actinomarinales</taxon>
        <taxon>Candidatus Actinomarineae</taxon>
        <taxon>Candidatus Actinomarinaceae</taxon>
        <taxon>Candidatus Actinomarina</taxon>
    </lineage>
</organism>
<protein>
    <submittedName>
        <fullName evidence="6">Putative Fe-S protein</fullName>
    </submittedName>
</protein>
<sequence length="365" mass="42318">MLIKMKDLNVINYLNKNNIEIPKNIKISTVDIPSYENKSQRIKEVKDQQKHANMKFTFSNPDYSGLGDKFTWAESCIIISYNYGEIYSTNISTSTGKGSIARFAIDDYYKPIKKFIEKLKDHFDTLDLRTQEFIDSPSHYDRLFFEGSGLGWQGKSSMMLSPSIGPWQLIGNLYVEMKFETPVAKSYSCGNCNMCQISCPTGALDNEYKIDSRKCISYWLQSPEIIPHEIRTKIANRFYGCDDCLTSCPPGQNKFISLKQTKEVDLEKIINMDKDNLISKFEWFYVPQRNADYLKRNAIIALANNPDENSHELFIKLLDSDSDIIRLYSIWALWRIGMLDKVNEESFIKKEVSSDVKKEFERLKK</sequence>
<accession>S5DXE7</accession>
<dbReference type="GO" id="GO:0051539">
    <property type="term" value="F:4 iron, 4 sulfur cluster binding"/>
    <property type="evidence" value="ECO:0007669"/>
    <property type="project" value="UniProtKB-KW"/>
</dbReference>
<dbReference type="GO" id="GO:0008616">
    <property type="term" value="P:tRNA queuosine(34) biosynthetic process"/>
    <property type="evidence" value="ECO:0007669"/>
    <property type="project" value="InterPro"/>
</dbReference>
<evidence type="ECO:0000256" key="1">
    <source>
        <dbReference type="ARBA" id="ARBA00022485"/>
    </source>
</evidence>
<keyword evidence="2" id="KW-0479">Metal-binding</keyword>
<evidence type="ECO:0000256" key="2">
    <source>
        <dbReference type="ARBA" id="ARBA00022723"/>
    </source>
</evidence>
<dbReference type="InterPro" id="IPR016024">
    <property type="entry name" value="ARM-type_fold"/>
</dbReference>
<evidence type="ECO:0000259" key="5">
    <source>
        <dbReference type="PROSITE" id="PS51379"/>
    </source>
</evidence>
<dbReference type="EMBL" id="KC811139">
    <property type="protein sequence ID" value="AGQ19662.1"/>
    <property type="molecule type" value="Genomic_DNA"/>
</dbReference>
<dbReference type="InterPro" id="IPR004453">
    <property type="entry name" value="QueG"/>
</dbReference>